<feature type="region of interest" description="Disordered" evidence="1">
    <location>
        <begin position="39"/>
        <end position="59"/>
    </location>
</feature>
<name>A0ABR2YSK4_9CHLO</name>
<gene>
    <name evidence="2" type="ORF">WJX75_009544</name>
</gene>
<evidence type="ECO:0000313" key="2">
    <source>
        <dbReference type="EMBL" id="KAK9909923.1"/>
    </source>
</evidence>
<dbReference type="Proteomes" id="UP001491310">
    <property type="component" value="Unassembled WGS sequence"/>
</dbReference>
<proteinExistence type="predicted"/>
<evidence type="ECO:0000256" key="1">
    <source>
        <dbReference type="SAM" id="MobiDB-lite"/>
    </source>
</evidence>
<protein>
    <submittedName>
        <fullName evidence="2">Uncharacterized protein</fullName>
    </submittedName>
</protein>
<feature type="compositionally biased region" description="Basic and acidic residues" evidence="1">
    <location>
        <begin position="40"/>
        <end position="56"/>
    </location>
</feature>
<reference evidence="2 3" key="1">
    <citation type="journal article" date="2024" name="Nat. Commun.">
        <title>Phylogenomics reveals the evolutionary origins of lichenization in chlorophyte algae.</title>
        <authorList>
            <person name="Puginier C."/>
            <person name="Libourel C."/>
            <person name="Otte J."/>
            <person name="Skaloud P."/>
            <person name="Haon M."/>
            <person name="Grisel S."/>
            <person name="Petersen M."/>
            <person name="Berrin J.G."/>
            <person name="Delaux P.M."/>
            <person name="Dal Grande F."/>
            <person name="Keller J."/>
        </authorList>
    </citation>
    <scope>NUCLEOTIDE SEQUENCE [LARGE SCALE GENOMIC DNA]</scope>
    <source>
        <strain evidence="2 3">SAG 216-7</strain>
    </source>
</reference>
<evidence type="ECO:0000313" key="3">
    <source>
        <dbReference type="Proteomes" id="UP001491310"/>
    </source>
</evidence>
<keyword evidence="3" id="KW-1185">Reference proteome</keyword>
<sequence length="75" mass="8829">MQSLGQFCQADTWRRQEEKHRGDQWDVQGCRCSGEVYQTRQEEQRHTTSRGEEHPRAKNLIEPADFDGIIALVKR</sequence>
<dbReference type="EMBL" id="JALJOT010000006">
    <property type="protein sequence ID" value="KAK9909923.1"/>
    <property type="molecule type" value="Genomic_DNA"/>
</dbReference>
<comment type="caution">
    <text evidence="2">The sequence shown here is derived from an EMBL/GenBank/DDBJ whole genome shotgun (WGS) entry which is preliminary data.</text>
</comment>
<organism evidence="2 3">
    <name type="scientific">Coccomyxa subellipsoidea</name>
    <dbReference type="NCBI Taxonomy" id="248742"/>
    <lineage>
        <taxon>Eukaryota</taxon>
        <taxon>Viridiplantae</taxon>
        <taxon>Chlorophyta</taxon>
        <taxon>core chlorophytes</taxon>
        <taxon>Trebouxiophyceae</taxon>
        <taxon>Trebouxiophyceae incertae sedis</taxon>
        <taxon>Coccomyxaceae</taxon>
        <taxon>Coccomyxa</taxon>
    </lineage>
</organism>
<accession>A0ABR2YSK4</accession>